<keyword evidence="5 7" id="KW-1133">Transmembrane helix</keyword>
<feature type="transmembrane region" description="Helical" evidence="7">
    <location>
        <begin position="292"/>
        <end position="315"/>
    </location>
</feature>
<proteinExistence type="inferred from homology"/>
<feature type="transmembrane region" description="Helical" evidence="7">
    <location>
        <begin position="26"/>
        <end position="45"/>
    </location>
</feature>
<organism evidence="8">
    <name type="scientific">Methyloraptor flagellatus</name>
    <dbReference type="NCBI Taxonomy" id="3162530"/>
    <lineage>
        <taxon>Bacteria</taxon>
        <taxon>Pseudomonadati</taxon>
        <taxon>Pseudomonadota</taxon>
        <taxon>Alphaproteobacteria</taxon>
        <taxon>Hyphomicrobiales</taxon>
        <taxon>Ancalomicrobiaceae</taxon>
        <taxon>Methyloraptor</taxon>
    </lineage>
</organism>
<feature type="transmembrane region" description="Helical" evidence="7">
    <location>
        <begin position="110"/>
        <end position="134"/>
    </location>
</feature>
<dbReference type="Pfam" id="PF03601">
    <property type="entry name" value="Cons_hypoth698"/>
    <property type="match status" value="1"/>
</dbReference>
<protein>
    <submittedName>
        <fullName evidence="8">Sulfate exporter family transporter</fullName>
    </submittedName>
</protein>
<dbReference type="KEGG" id="mflg:ABS361_07925"/>
<evidence type="ECO:0000256" key="1">
    <source>
        <dbReference type="ARBA" id="ARBA00004651"/>
    </source>
</evidence>
<sequence length="354" mass="35863">MSNHAAPSSAPPVGLTGRVTPALARLAVLGPALVAAAGLTAAAFGLHAVSLFGAVSPLILAIAIGMLANFVAGGRITTFAGPGLSDIARFALRFGVVLLGFQITPQKLAGLGWIGFAIAAATLVATFTFTSLVGRWMGIRRELGDLVAAGTSICGASAIAAMTSVSRSRREDVAYAIACVTVFGSVSMILFPLLGDLFGLTARAYGIWTGAAIHEVAQVVAAGFQRGTEAGTIATIAKLDRVVLLAPMVLLVGRLRRAEAGEAAAKVPFPLFVLGFAALAFAGSVIDIPPVVVSIAGVVATVLLTGALGALGLAIRPADLAREGWRPLALAALSWTFVTVFSYLMVAVFVAGGA</sequence>
<comment type="subcellular location">
    <subcellularLocation>
        <location evidence="1">Cell membrane</location>
        <topology evidence="1">Multi-pass membrane protein</topology>
    </subcellularLocation>
</comment>
<evidence type="ECO:0000256" key="7">
    <source>
        <dbReference type="SAM" id="Phobius"/>
    </source>
</evidence>
<gene>
    <name evidence="8" type="ORF">ABS361_07925</name>
</gene>
<dbReference type="GO" id="GO:0005886">
    <property type="term" value="C:plasma membrane"/>
    <property type="evidence" value="ECO:0007669"/>
    <property type="project" value="UniProtKB-SubCell"/>
</dbReference>
<evidence type="ECO:0000256" key="5">
    <source>
        <dbReference type="ARBA" id="ARBA00022989"/>
    </source>
</evidence>
<evidence type="ECO:0000313" key="8">
    <source>
        <dbReference type="EMBL" id="XBY46145.1"/>
    </source>
</evidence>
<feature type="transmembrane region" description="Helical" evidence="7">
    <location>
        <begin position="51"/>
        <end position="72"/>
    </location>
</feature>
<comment type="similarity">
    <text evidence="2">Belongs to the UPF0324 family.</text>
</comment>
<keyword evidence="4 7" id="KW-0812">Transmembrane</keyword>
<feature type="transmembrane region" description="Helical" evidence="7">
    <location>
        <begin position="327"/>
        <end position="351"/>
    </location>
</feature>
<evidence type="ECO:0000256" key="6">
    <source>
        <dbReference type="ARBA" id="ARBA00023136"/>
    </source>
</evidence>
<accession>A0AAU7XDL4</accession>
<keyword evidence="3" id="KW-1003">Cell membrane</keyword>
<dbReference type="InterPro" id="IPR018383">
    <property type="entry name" value="UPF0324_pro"/>
</dbReference>
<dbReference type="PANTHER" id="PTHR30106">
    <property type="entry name" value="INNER MEMBRANE PROTEIN YEIH-RELATED"/>
    <property type="match status" value="1"/>
</dbReference>
<feature type="transmembrane region" description="Helical" evidence="7">
    <location>
        <begin position="173"/>
        <end position="193"/>
    </location>
</feature>
<dbReference type="PANTHER" id="PTHR30106:SF2">
    <property type="entry name" value="UPF0324 INNER MEMBRANE PROTEIN YEIH"/>
    <property type="match status" value="1"/>
</dbReference>
<reference evidence="8" key="1">
    <citation type="submission" date="2024-06" db="EMBL/GenBank/DDBJ databases">
        <title>Methylostella associata gen. nov., sp. nov., a novel Ancalomicrobiaceae-affiliated facultatively methylotrophic bacteria that feed on methanotrophs of the genus Methylococcus.</title>
        <authorList>
            <person name="Saltykova V."/>
            <person name="Danilova O.V."/>
            <person name="Oshkin I.Y."/>
            <person name="Belova S.E."/>
            <person name="Pimenov N.V."/>
            <person name="Dedysh S.N."/>
        </authorList>
    </citation>
    <scope>NUCLEOTIDE SEQUENCE</scope>
    <source>
        <strain evidence="8">S20</strain>
    </source>
</reference>
<keyword evidence="6 7" id="KW-0472">Membrane</keyword>
<dbReference type="EMBL" id="CP158568">
    <property type="protein sequence ID" value="XBY46145.1"/>
    <property type="molecule type" value="Genomic_DNA"/>
</dbReference>
<dbReference type="RefSeq" id="WP_407051243.1">
    <property type="nucleotide sequence ID" value="NZ_CP158568.1"/>
</dbReference>
<evidence type="ECO:0000256" key="3">
    <source>
        <dbReference type="ARBA" id="ARBA00022475"/>
    </source>
</evidence>
<dbReference type="AlphaFoldDB" id="A0AAU7XDL4"/>
<name>A0AAU7XDL4_9HYPH</name>
<feature type="transmembrane region" description="Helical" evidence="7">
    <location>
        <begin position="146"/>
        <end position="167"/>
    </location>
</feature>
<evidence type="ECO:0000256" key="4">
    <source>
        <dbReference type="ARBA" id="ARBA00022692"/>
    </source>
</evidence>
<feature type="transmembrane region" description="Helical" evidence="7">
    <location>
        <begin position="267"/>
        <end position="286"/>
    </location>
</feature>
<evidence type="ECO:0000256" key="2">
    <source>
        <dbReference type="ARBA" id="ARBA00007977"/>
    </source>
</evidence>